<gene>
    <name evidence="1" type="ORF">SAMN05660742_101248</name>
</gene>
<dbReference type="STRING" id="84035.SAMN05660742_101248"/>
<dbReference type="InterPro" id="IPR021321">
    <property type="entry name" value="DUF2922"/>
</dbReference>
<name>A0A1H6U2P7_9FIRM</name>
<evidence type="ECO:0000313" key="1">
    <source>
        <dbReference type="EMBL" id="SEI85746.1"/>
    </source>
</evidence>
<evidence type="ECO:0000313" key="2">
    <source>
        <dbReference type="Proteomes" id="UP000199662"/>
    </source>
</evidence>
<protein>
    <recommendedName>
        <fullName evidence="3">DUF2922 domain-containing protein</fullName>
    </recommendedName>
</protein>
<evidence type="ECO:0008006" key="3">
    <source>
        <dbReference type="Google" id="ProtNLM"/>
    </source>
</evidence>
<dbReference type="RefSeq" id="WP_019551979.1">
    <property type="nucleotide sequence ID" value="NZ_FNZK01000001.1"/>
</dbReference>
<dbReference type="Pfam" id="PF11148">
    <property type="entry name" value="DUF2922"/>
    <property type="match status" value="1"/>
</dbReference>
<reference evidence="1 2" key="1">
    <citation type="submission" date="2016-10" db="EMBL/GenBank/DDBJ databases">
        <authorList>
            <person name="de Groot N.N."/>
        </authorList>
    </citation>
    <scope>NUCLEOTIDE SEQUENCE [LARGE SCALE GENOMIC DNA]</scope>
    <source>
        <strain evidence="1 2">DSM 2179</strain>
    </source>
</reference>
<sequence>MTKKLQMVFTLDSGKTLTYSLADPKDGLTKVEVEAAMQAVIDKKAIISSNGSPVKIKETSIKSTDEVALA</sequence>
<proteinExistence type="predicted"/>
<dbReference type="AlphaFoldDB" id="A0A1H6U2P7"/>
<dbReference type="Proteomes" id="UP000199662">
    <property type="component" value="Unassembled WGS sequence"/>
</dbReference>
<dbReference type="EMBL" id="FNZK01000001">
    <property type="protein sequence ID" value="SEI85746.1"/>
    <property type="molecule type" value="Genomic_DNA"/>
</dbReference>
<accession>A0A1H6U2P7</accession>
<keyword evidence="2" id="KW-1185">Reference proteome</keyword>
<organism evidence="1 2">
    <name type="scientific">Propionispira arboris</name>
    <dbReference type="NCBI Taxonomy" id="84035"/>
    <lineage>
        <taxon>Bacteria</taxon>
        <taxon>Bacillati</taxon>
        <taxon>Bacillota</taxon>
        <taxon>Negativicutes</taxon>
        <taxon>Selenomonadales</taxon>
        <taxon>Selenomonadaceae</taxon>
        <taxon>Propionispira</taxon>
    </lineage>
</organism>